<dbReference type="GO" id="GO:0009390">
    <property type="term" value="C:dimethyl sulfoxide reductase complex"/>
    <property type="evidence" value="ECO:0007669"/>
    <property type="project" value="TreeGrafter"/>
</dbReference>
<feature type="transmembrane region" description="Helical" evidence="1">
    <location>
        <begin position="245"/>
        <end position="266"/>
    </location>
</feature>
<protein>
    <submittedName>
        <fullName evidence="2">Dimethyl sulfoxide reductase anchor subunit</fullName>
    </submittedName>
</protein>
<feature type="transmembrane region" description="Helical" evidence="1">
    <location>
        <begin position="37"/>
        <end position="60"/>
    </location>
</feature>
<dbReference type="AlphaFoldDB" id="A0A7T6ARC1"/>
<dbReference type="Pfam" id="PF04976">
    <property type="entry name" value="DmsC"/>
    <property type="match status" value="1"/>
</dbReference>
<dbReference type="GO" id="GO:0009389">
    <property type="term" value="F:dimethyl sulfoxide reductase activity"/>
    <property type="evidence" value="ECO:0007669"/>
    <property type="project" value="TreeGrafter"/>
</dbReference>
<evidence type="ECO:0000313" key="2">
    <source>
        <dbReference type="EMBL" id="QQG66397.1"/>
    </source>
</evidence>
<accession>A0A7T6ARC1</accession>
<name>A0A7T6ARC1_9BACT</name>
<dbReference type="EMBL" id="CP054140">
    <property type="protein sequence ID" value="QQG66397.1"/>
    <property type="molecule type" value="Genomic_DNA"/>
</dbReference>
<reference evidence="2 3" key="1">
    <citation type="submission" date="2020-05" db="EMBL/GenBank/DDBJ databases">
        <title>Complete genome of Desulfobulbus oligotrophicus.</title>
        <authorList>
            <person name="Podar M."/>
        </authorList>
    </citation>
    <scope>NUCLEOTIDE SEQUENCE [LARGE SCALE GENOMIC DNA]</scope>
    <source>
        <strain evidence="2 3">Prop6</strain>
    </source>
</reference>
<sequence>MHQIPLVFFTVLVQATTGILFFSGIKQFRSADKAPWANSMTLQIILWVLFLSGSLASFLHLGKPSNVFNVLQGIKTGSPLSLEVVSVAVFGALLLIYNVLTWKKTQIQKYNVLLGTTVFAGLVLCYAISRVYTLPTVPAWDSAWTTIQFFMSALALGVAGFLFIHSRKQEEDFLESMKIWIIVAIGILFLLMVTIVLYNKWAGNLVVQFDVNTHEWILIIIRLVLLAVSISLLIIALEKDIYSSWLMYTFIFLCVFGSELSGRISFYNMQKISGMLQIFAY</sequence>
<feature type="transmembrane region" description="Helical" evidence="1">
    <location>
        <begin position="112"/>
        <end position="132"/>
    </location>
</feature>
<keyword evidence="1" id="KW-0812">Transmembrane</keyword>
<dbReference type="Proteomes" id="UP000596092">
    <property type="component" value="Chromosome"/>
</dbReference>
<evidence type="ECO:0000256" key="1">
    <source>
        <dbReference type="SAM" id="Phobius"/>
    </source>
</evidence>
<dbReference type="GO" id="GO:0019645">
    <property type="term" value="P:anaerobic electron transport chain"/>
    <property type="evidence" value="ECO:0007669"/>
    <property type="project" value="InterPro"/>
</dbReference>
<feature type="transmembrane region" description="Helical" evidence="1">
    <location>
        <begin position="80"/>
        <end position="100"/>
    </location>
</feature>
<dbReference type="InterPro" id="IPR007059">
    <property type="entry name" value="DmsC"/>
</dbReference>
<keyword evidence="1" id="KW-1133">Transmembrane helix</keyword>
<dbReference type="GO" id="GO:0005886">
    <property type="term" value="C:plasma membrane"/>
    <property type="evidence" value="ECO:0007669"/>
    <property type="project" value="TreeGrafter"/>
</dbReference>
<dbReference type="KEGG" id="dog:HP555_11215"/>
<organism evidence="2 3">
    <name type="scientific">Desulfobulbus oligotrophicus</name>
    <dbReference type="NCBI Taxonomy" id="1909699"/>
    <lineage>
        <taxon>Bacteria</taxon>
        <taxon>Pseudomonadati</taxon>
        <taxon>Thermodesulfobacteriota</taxon>
        <taxon>Desulfobulbia</taxon>
        <taxon>Desulfobulbales</taxon>
        <taxon>Desulfobulbaceae</taxon>
        <taxon>Desulfobulbus</taxon>
    </lineage>
</organism>
<feature type="transmembrane region" description="Helical" evidence="1">
    <location>
        <begin position="177"/>
        <end position="196"/>
    </location>
</feature>
<dbReference type="PANTHER" id="PTHR38095">
    <property type="entry name" value="ANAEROBIC DIMETHYL SULFOXIDE REDUCTASE CHAIN YNFH"/>
    <property type="match status" value="1"/>
</dbReference>
<gene>
    <name evidence="2" type="ORF">HP555_11215</name>
</gene>
<dbReference type="RefSeq" id="WP_199262530.1">
    <property type="nucleotide sequence ID" value="NZ_CP054140.1"/>
</dbReference>
<keyword evidence="3" id="KW-1185">Reference proteome</keyword>
<proteinExistence type="predicted"/>
<feature type="transmembrane region" description="Helical" evidence="1">
    <location>
        <begin position="216"/>
        <end position="238"/>
    </location>
</feature>
<evidence type="ECO:0000313" key="3">
    <source>
        <dbReference type="Proteomes" id="UP000596092"/>
    </source>
</evidence>
<feature type="transmembrane region" description="Helical" evidence="1">
    <location>
        <begin position="144"/>
        <end position="165"/>
    </location>
</feature>
<dbReference type="PANTHER" id="PTHR38095:SF1">
    <property type="entry name" value="ANAEROBIC DIMETHYL SULFOXIDE REDUCTASE CHAIN YNFH"/>
    <property type="match status" value="1"/>
</dbReference>
<feature type="transmembrane region" description="Helical" evidence="1">
    <location>
        <begin position="6"/>
        <end position="25"/>
    </location>
</feature>
<keyword evidence="1" id="KW-0472">Membrane</keyword>